<name>J3KYZ4_ORYBR</name>
<dbReference type="EnsemblPlants" id="OB01G22000.1">
    <property type="protein sequence ID" value="OB01G22000.1"/>
    <property type="gene ID" value="OB01G22000"/>
</dbReference>
<keyword evidence="3" id="KW-1185">Reference proteome</keyword>
<protein>
    <submittedName>
        <fullName evidence="2">Uncharacterized protein</fullName>
    </submittedName>
</protein>
<dbReference type="AlphaFoldDB" id="J3KYZ4"/>
<dbReference type="Proteomes" id="UP000006038">
    <property type="component" value="Chromosome 1"/>
</dbReference>
<organism evidence="2">
    <name type="scientific">Oryza brachyantha</name>
    <name type="common">malo sina</name>
    <dbReference type="NCBI Taxonomy" id="4533"/>
    <lineage>
        <taxon>Eukaryota</taxon>
        <taxon>Viridiplantae</taxon>
        <taxon>Streptophyta</taxon>
        <taxon>Embryophyta</taxon>
        <taxon>Tracheophyta</taxon>
        <taxon>Spermatophyta</taxon>
        <taxon>Magnoliopsida</taxon>
        <taxon>Liliopsida</taxon>
        <taxon>Poales</taxon>
        <taxon>Poaceae</taxon>
        <taxon>BOP clade</taxon>
        <taxon>Oryzoideae</taxon>
        <taxon>Oryzeae</taxon>
        <taxon>Oryzinae</taxon>
        <taxon>Oryza</taxon>
    </lineage>
</organism>
<feature type="compositionally biased region" description="Basic and acidic residues" evidence="1">
    <location>
        <begin position="1"/>
        <end position="14"/>
    </location>
</feature>
<feature type="region of interest" description="Disordered" evidence="1">
    <location>
        <begin position="52"/>
        <end position="79"/>
    </location>
</feature>
<dbReference type="HOGENOM" id="CLU_1725108_0_0_1"/>
<evidence type="ECO:0000313" key="2">
    <source>
        <dbReference type="EnsemblPlants" id="OB01G22000.1"/>
    </source>
</evidence>
<reference evidence="2" key="1">
    <citation type="journal article" date="2013" name="Nat. Commun.">
        <title>Whole-genome sequencing of Oryza brachyantha reveals mechanisms underlying Oryza genome evolution.</title>
        <authorList>
            <person name="Chen J."/>
            <person name="Huang Q."/>
            <person name="Gao D."/>
            <person name="Wang J."/>
            <person name="Lang Y."/>
            <person name="Liu T."/>
            <person name="Li B."/>
            <person name="Bai Z."/>
            <person name="Luis Goicoechea J."/>
            <person name="Liang C."/>
            <person name="Chen C."/>
            <person name="Zhang W."/>
            <person name="Sun S."/>
            <person name="Liao Y."/>
            <person name="Zhang X."/>
            <person name="Yang L."/>
            <person name="Song C."/>
            <person name="Wang M."/>
            <person name="Shi J."/>
            <person name="Liu G."/>
            <person name="Liu J."/>
            <person name="Zhou H."/>
            <person name="Zhou W."/>
            <person name="Yu Q."/>
            <person name="An N."/>
            <person name="Chen Y."/>
            <person name="Cai Q."/>
            <person name="Wang B."/>
            <person name="Liu B."/>
            <person name="Min J."/>
            <person name="Huang Y."/>
            <person name="Wu H."/>
            <person name="Li Z."/>
            <person name="Zhang Y."/>
            <person name="Yin Y."/>
            <person name="Song W."/>
            <person name="Jiang J."/>
            <person name="Jackson S.A."/>
            <person name="Wing R.A."/>
            <person name="Wang J."/>
            <person name="Chen M."/>
        </authorList>
    </citation>
    <scope>NUCLEOTIDE SEQUENCE [LARGE SCALE GENOMIC DNA]</scope>
    <source>
        <strain evidence="2">cv. IRGC 101232</strain>
    </source>
</reference>
<proteinExistence type="predicted"/>
<evidence type="ECO:0000313" key="3">
    <source>
        <dbReference type="Proteomes" id="UP000006038"/>
    </source>
</evidence>
<feature type="region of interest" description="Disordered" evidence="1">
    <location>
        <begin position="1"/>
        <end position="37"/>
    </location>
</feature>
<dbReference type="Gramene" id="OB01G22000.1">
    <property type="protein sequence ID" value="OB01G22000.1"/>
    <property type="gene ID" value="OB01G22000"/>
</dbReference>
<sequence length="152" mass="16822">METLQRKEKEDRTGKIARALTDGGGSRSRTGGAPSPLSQYWEVEAAGRQGWRRRRVSAGGEVSWGRQTRGGGIFTSPRRPLFSSPGSVESWLGGIITHSGQRRPSAWEERNGKLLCRRCGKLASCVDSRSSPVYLVLPREGGGRKLTRRQIW</sequence>
<evidence type="ECO:0000256" key="1">
    <source>
        <dbReference type="SAM" id="MobiDB-lite"/>
    </source>
</evidence>
<accession>J3KYZ4</accession>
<reference evidence="2" key="2">
    <citation type="submission" date="2013-04" db="UniProtKB">
        <authorList>
            <consortium name="EnsemblPlants"/>
        </authorList>
    </citation>
    <scope>IDENTIFICATION</scope>
</reference>